<name>A0A2N6UHE4_9FIRM</name>
<feature type="coiled-coil region" evidence="6">
    <location>
        <begin position="35"/>
        <end position="69"/>
    </location>
</feature>
<keyword evidence="4" id="KW-0406">Ion transport</keyword>
<comment type="caution">
    <text evidence="7">The sequence shown here is derived from an EMBL/GenBank/DDBJ whole genome shotgun (WGS) entry which is preliminary data.</text>
</comment>
<accession>A0A2N6UHE4</accession>
<dbReference type="Gene3D" id="1.20.5.620">
    <property type="entry name" value="F1F0 ATP synthase subunit B, membrane domain"/>
    <property type="match status" value="1"/>
</dbReference>
<dbReference type="AlphaFoldDB" id="A0A2N6UHE4"/>
<evidence type="ECO:0000313" key="7">
    <source>
        <dbReference type="EMBL" id="PMC81031.1"/>
    </source>
</evidence>
<comment type="similarity">
    <text evidence="1">Belongs to the V-ATPase E subunit family.</text>
</comment>
<gene>
    <name evidence="7" type="ORF">CJ192_07485</name>
</gene>
<evidence type="ECO:0000256" key="3">
    <source>
        <dbReference type="ARBA" id="ARBA00022781"/>
    </source>
</evidence>
<organism evidence="7 8">
    <name type="scientific">Anaerococcus hydrogenalis</name>
    <dbReference type="NCBI Taxonomy" id="33029"/>
    <lineage>
        <taxon>Bacteria</taxon>
        <taxon>Bacillati</taxon>
        <taxon>Bacillota</taxon>
        <taxon>Tissierellia</taxon>
        <taxon>Tissierellales</taxon>
        <taxon>Peptoniphilaceae</taxon>
        <taxon>Anaerococcus</taxon>
    </lineage>
</organism>
<dbReference type="InterPro" id="IPR028987">
    <property type="entry name" value="ATP_synth_B-like_membr_sf"/>
</dbReference>
<dbReference type="EMBL" id="PNHP01000005">
    <property type="protein sequence ID" value="PMC81031.1"/>
    <property type="molecule type" value="Genomic_DNA"/>
</dbReference>
<dbReference type="GO" id="GO:0046961">
    <property type="term" value="F:proton-transporting ATPase activity, rotational mechanism"/>
    <property type="evidence" value="ECO:0007669"/>
    <property type="project" value="InterPro"/>
</dbReference>
<proteinExistence type="inferred from homology"/>
<protein>
    <submittedName>
        <fullName evidence="7">V-type ATP synthase subunit E</fullName>
    </submittedName>
</protein>
<keyword evidence="3" id="KW-0375">Hydrogen ion transport</keyword>
<dbReference type="GO" id="GO:0006754">
    <property type="term" value="P:ATP biosynthetic process"/>
    <property type="evidence" value="ECO:0007669"/>
    <property type="project" value="UniProtKB-KW"/>
</dbReference>
<keyword evidence="6" id="KW-0175">Coiled coil</keyword>
<keyword evidence="2" id="KW-0813">Transport</keyword>
<reference evidence="7 8" key="1">
    <citation type="submission" date="2017-09" db="EMBL/GenBank/DDBJ databases">
        <title>Bacterial strain isolated from the female urinary microbiota.</title>
        <authorList>
            <person name="Thomas-White K."/>
            <person name="Kumar N."/>
            <person name="Forster S."/>
            <person name="Putonti C."/>
            <person name="Lawley T."/>
            <person name="Wolfe A.J."/>
        </authorList>
    </citation>
    <scope>NUCLEOTIDE SEQUENCE [LARGE SCALE GENOMIC DNA]</scope>
    <source>
        <strain evidence="7 8">UMB0204</strain>
    </source>
</reference>
<evidence type="ECO:0000256" key="6">
    <source>
        <dbReference type="SAM" id="Coils"/>
    </source>
</evidence>
<dbReference type="SUPFAM" id="SSF160527">
    <property type="entry name" value="V-type ATPase subunit E-like"/>
    <property type="match status" value="1"/>
</dbReference>
<dbReference type="GO" id="GO:0033178">
    <property type="term" value="C:proton-transporting two-sector ATPase complex, catalytic domain"/>
    <property type="evidence" value="ECO:0007669"/>
    <property type="project" value="InterPro"/>
</dbReference>
<dbReference type="InterPro" id="IPR002842">
    <property type="entry name" value="ATPase_V1_Esu"/>
</dbReference>
<sequence>MNNLDLLLDGIKDDGQKEADHILSNGQKRKEEIIKESEEKAQKEVSKIIENAQKEAKRIKENSKVTADRQARDIKIGAKNQVVEDVLEKLVKKLEKLGPNSYKAFVLNRLKDSKIEKGEILLQKDMKYHFKGEDFKGLKISDEFVEGGFVVRDGKISYDNTYKSLVNFEKDSLEKIIVDEIFK</sequence>
<evidence type="ECO:0000256" key="1">
    <source>
        <dbReference type="ARBA" id="ARBA00005901"/>
    </source>
</evidence>
<evidence type="ECO:0000313" key="8">
    <source>
        <dbReference type="Proteomes" id="UP000235658"/>
    </source>
</evidence>
<dbReference type="RefSeq" id="WP_004817512.1">
    <property type="nucleotide sequence ID" value="NZ_PNHP01000005.1"/>
</dbReference>
<evidence type="ECO:0000256" key="5">
    <source>
        <dbReference type="ARBA" id="ARBA00023310"/>
    </source>
</evidence>
<dbReference type="GeneID" id="84579024"/>
<dbReference type="SUPFAM" id="SSF81573">
    <property type="entry name" value="F1F0 ATP synthase subunit B, membrane domain"/>
    <property type="match status" value="1"/>
</dbReference>
<evidence type="ECO:0000256" key="2">
    <source>
        <dbReference type="ARBA" id="ARBA00022448"/>
    </source>
</evidence>
<evidence type="ECO:0000256" key="4">
    <source>
        <dbReference type="ARBA" id="ARBA00023065"/>
    </source>
</evidence>
<dbReference type="Proteomes" id="UP000235658">
    <property type="component" value="Unassembled WGS sequence"/>
</dbReference>
<keyword evidence="5" id="KW-0066">ATP synthesis</keyword>
<dbReference type="Pfam" id="PF01991">
    <property type="entry name" value="vATP-synt_E"/>
    <property type="match status" value="1"/>
</dbReference>